<gene>
    <name evidence="13" type="ORF">FE782_01600</name>
</gene>
<evidence type="ECO:0000313" key="13">
    <source>
        <dbReference type="EMBL" id="TLS54069.1"/>
    </source>
</evidence>
<name>A0A5R9GFU9_9BACL</name>
<dbReference type="InterPro" id="IPR008929">
    <property type="entry name" value="Chondroitin_lyas"/>
</dbReference>
<dbReference type="InterPro" id="IPR008965">
    <property type="entry name" value="CBM2/CBM3_carb-bd_dom_sf"/>
</dbReference>
<dbReference type="InterPro" id="IPR011013">
    <property type="entry name" value="Gal_mutarotase_sf_dom"/>
</dbReference>
<feature type="active site" evidence="6">
    <location>
        <position position="372"/>
    </location>
</feature>
<proteinExistence type="inferred from homology"/>
<comment type="caution">
    <text evidence="13">The sequence shown here is derived from an EMBL/GenBank/DDBJ whole genome shotgun (WGS) entry which is preliminary data.</text>
</comment>
<dbReference type="PANTHER" id="PTHR38481">
    <property type="entry name" value="HYALURONATE LYASE"/>
    <property type="match status" value="1"/>
</dbReference>
<dbReference type="Gene3D" id="2.60.120.200">
    <property type="match status" value="2"/>
</dbReference>
<dbReference type="Gene3D" id="1.50.10.100">
    <property type="entry name" value="Chondroitin AC/alginate lyase"/>
    <property type="match status" value="1"/>
</dbReference>
<dbReference type="Pfam" id="PF22585">
    <property type="entry name" value="Sialidase-like_CBM"/>
    <property type="match status" value="3"/>
</dbReference>
<dbReference type="NCBIfam" id="NF047446">
    <property type="entry name" value="barrel_OmpL47"/>
    <property type="match status" value="1"/>
</dbReference>
<dbReference type="EMBL" id="VCIW01000001">
    <property type="protein sequence ID" value="TLS54069.1"/>
    <property type="molecule type" value="Genomic_DNA"/>
</dbReference>
<keyword evidence="7" id="KW-1133">Transmembrane helix</keyword>
<dbReference type="InterPro" id="IPR014718">
    <property type="entry name" value="GH-type_carb-bd"/>
</dbReference>
<dbReference type="Gene3D" id="2.70.98.10">
    <property type="match status" value="1"/>
</dbReference>
<dbReference type="SUPFAM" id="SSF49899">
    <property type="entry name" value="Concanavalin A-like lectins/glucanases"/>
    <property type="match status" value="2"/>
</dbReference>
<evidence type="ECO:0000256" key="3">
    <source>
        <dbReference type="ARBA" id="ARBA00022525"/>
    </source>
</evidence>
<organism evidence="13 14">
    <name type="scientific">Paenibacillus antri</name>
    <dbReference type="NCBI Taxonomy" id="2582848"/>
    <lineage>
        <taxon>Bacteria</taxon>
        <taxon>Bacillati</taxon>
        <taxon>Bacillota</taxon>
        <taxon>Bacilli</taxon>
        <taxon>Bacillales</taxon>
        <taxon>Paenibacillaceae</taxon>
        <taxon>Paenibacillus</taxon>
    </lineage>
</organism>
<dbReference type="InterPro" id="IPR054490">
    <property type="entry name" value="BT_1020-like_b-sandwich_1"/>
</dbReference>
<evidence type="ECO:0000256" key="4">
    <source>
        <dbReference type="ARBA" id="ARBA00022729"/>
    </source>
</evidence>
<evidence type="ECO:0000256" key="1">
    <source>
        <dbReference type="ARBA" id="ARBA00004613"/>
    </source>
</evidence>
<evidence type="ECO:0000259" key="10">
    <source>
        <dbReference type="Pfam" id="PF08124"/>
    </source>
</evidence>
<dbReference type="GO" id="GO:0005576">
    <property type="term" value="C:extracellular region"/>
    <property type="evidence" value="ECO:0007669"/>
    <property type="project" value="UniProtKB-SubCell"/>
</dbReference>
<dbReference type="Pfam" id="PF02278">
    <property type="entry name" value="Lyase_8"/>
    <property type="match status" value="1"/>
</dbReference>
<evidence type="ECO:0000259" key="8">
    <source>
        <dbReference type="Pfam" id="PF02278"/>
    </source>
</evidence>
<reference evidence="13 14" key="1">
    <citation type="submission" date="2019-05" db="EMBL/GenBank/DDBJ databases">
        <authorList>
            <person name="Narsing Rao M.P."/>
            <person name="Li W.J."/>
        </authorList>
    </citation>
    <scope>NUCLEOTIDE SEQUENCE [LARGE SCALE GENOMIC DNA]</scope>
    <source>
        <strain evidence="13 14">SYSU_K30003</strain>
    </source>
</reference>
<dbReference type="InterPro" id="IPR055372">
    <property type="entry name" value="CBM96"/>
</dbReference>
<sequence>MQDAFVCQDKKRGAAGNFIGTTVFFKDRTRETTKEEEENKLAKWLKKLKSFICLLIFISLALSSLQPALANPLEEQDEFDRLRMKWRYYLTGEDRYELPVTDPDLAARIDGITSNGQSAWSTMNKEADRTYLWVDAVPSRFPDSSYIYENIKRLYRMALAYTTKGSSLEGNPELLNDTIQGLDWVYENQYNERLDWKVNYHHWEINIPTTLSNISTLLYDRLGEARISNYMNAVHKFANDPTTYALSTVPSYGANRLSESLPIALRGILVKDRSRLALVRDRLGDFEALIYPFVMDGNGWYRDGSFISHDRHAYNGTYGLEQYSILISLMYLLDGSSWEITDPRVDNVYQWTNDGYLPLVHRGRMMDMVNGRSIARPGSSDHVQGNKLIDSLLILSEFADPQNALLYKQVIKEWVQGKTGTGYDYRKGASIPMLLRANAILKDDTVTAAPPLSYTQYSGMDRAVQQRPTYAFGVSMFSNRVYDFETVNGENLKGWYTSSGMTYVYDRDISQYNENYWTTVNMKRLPGTTVDAEYGRPEADSNKLSTKSWVGGVEISDLFGASGMELEGYRTTLNAKKSWFAFDDEIVALGSDIDSTDDRTIETIIENRRLKAEGEHRLTVNGEVLPTSDGWSAELGGVRDIHLEGRTEGSDIGYVFPDGGATVQALQEVRSGTWSDVSRLATDPKVYSNRFLNLWFDHGKSPANAKYSYILLPDRTAEEVSRYSAQPDVTILEQNEYVHAVRENDLNVTAALFWSDVKRTVDRLITADKKAAVAVRETDGRLEVAVSDPTHENRGIIEVEIHRSAAGVVESDASIKVLRLEPTIRLAVQTNGSLGRTQSILFDLVNEEKPSALILSPVADASVHGGDAATETFGASTTMSARDAGDASKNRKSYVKFDLASVETVDRAVLRVNTFHPSGAFAVLNAYGAGNGWTEQDIRWDNAPAAETGALDWTFVNGMERYYELDVTEYVRGKAADVGTATLMVAGTDYEDVNLALHSREHSYRGPQLAIEGTFASGTPVAVPDSPSYGNATTVAADESFDGDATGSMPEGWSVRPIGGQAAVYEQPGSMNDRELLLTSDAEGLTASFPFEPQQGLVFAEFRVKAQSSAVPFEIALLESAGEEAAVKIALNGKGRITATDGGSVSYLQSYAANVWYKIKLVLDTQTDAYDIYIDEARKGARLELTRPSEALSAIRFAAAPTGRFYVDDATAGIADAMEPAPTERDILNRDAADAVLPQYTVNDHFNVSGTDSLVGWAFNQAGGTVRLTDQPNGVNKSLSIVKSGTGQTAATKSFGALGGKTAVEFWLRPEQTDQTFGAPYVRDAGNRDIAIVLFGNNGNITAFHGSSGVSIMPYQAGEWYHMRLEIDPIGKMYDLYINGKLAADNYAYRNASASGVSRLLFFSNATSGALQIDNVRVVSEEDEMASPAPGTTPSITLQAPEEARPKEAVQVRLDLQSMGYEVRPERIVVAYDEGVLSFEGLEGGAPEASYVVAAENPGRLALTWTESVPIADSADLPRLNFRVKDQPDAERARIELFTAEMFLLPDGVSVRTPREEAVISIHADVTSFYTVNDDFNGSELPTSWLYNEAGGTVRLSDMPNGANRSLSIVNARSGQTAAIREFDSLTGEVTVEYWVKPAQRNQTFGAPYAKDAAGRDNAVILFLNNGTIQAFNGSAPSATVLMSYQADEWYHMRLVLDTDSKTYDLFINGMPAADDFAFRNASSAGIGRLQFFSNATAGALHLDNVRVISEADLSAGPNPAEVPALTLQAPEEAPIGEAFHVQLNMENRGYEVRPERAILAYDPGVFTYEGLDETVSSSVYDINDSTPGYIAFTWLDAAAFAANEPLTRLNFKVNEGAAAEAGSIRLFASELYLLAEGASIRTGHDDATVNVLRDTTAPVSSATLSPESPNGGDGWYTVPMSVRLEAVDDLSGPDRIEIRLNGGVTWDVYRADSVHLLFAQDGEYTLAYRAADKAGNVEEERSIAWKLDRTAPEIDFGIIPNAVYSNTGELTLQVSVTDQGSGADAGQTVIMLDGLPAEPDAAIPLYRLPPGAHTLTVSASDRAGNTSSGAVTFYTETSLQALKELVERFAETGAIENRGIAVSLLQKLEAESLQSFVNEANALRGKHIATEEAEILIRNGIYLLNQ</sequence>
<feature type="domain" description="Polysaccharide lyase family 8 C-terminal" evidence="9">
    <location>
        <begin position="730"/>
        <end position="795"/>
    </location>
</feature>
<evidence type="ECO:0000256" key="7">
    <source>
        <dbReference type="SAM" id="Phobius"/>
    </source>
</evidence>
<dbReference type="SUPFAM" id="SSF74650">
    <property type="entry name" value="Galactose mutarotase-like"/>
    <property type="match status" value="1"/>
</dbReference>
<evidence type="ECO:0000256" key="6">
    <source>
        <dbReference type="PIRSR" id="PIRSR638970-1"/>
    </source>
</evidence>
<evidence type="ECO:0000259" key="12">
    <source>
        <dbReference type="Pfam" id="PF24517"/>
    </source>
</evidence>
<comment type="similarity">
    <text evidence="2">Belongs to the polysaccharide lyase 8 family.</text>
</comment>
<dbReference type="Gene3D" id="2.60.220.10">
    <property type="entry name" value="Polysaccharide lyase family 8-like, C-terminal"/>
    <property type="match status" value="1"/>
</dbReference>
<keyword evidence="3" id="KW-0964">Secreted</keyword>
<feature type="domain" description="BT-1020-like structural beta-sandwich" evidence="11">
    <location>
        <begin position="1099"/>
        <end position="1199"/>
    </location>
</feature>
<evidence type="ECO:0000259" key="9">
    <source>
        <dbReference type="Pfam" id="PF02884"/>
    </source>
</evidence>
<dbReference type="SUPFAM" id="SSF49384">
    <property type="entry name" value="Carbohydrate-binding domain"/>
    <property type="match status" value="1"/>
</dbReference>
<dbReference type="Pfam" id="PF08124">
    <property type="entry name" value="Lyase_8_N"/>
    <property type="match status" value="1"/>
</dbReference>
<evidence type="ECO:0000259" key="11">
    <source>
        <dbReference type="Pfam" id="PF22585"/>
    </source>
</evidence>
<feature type="transmembrane region" description="Helical" evidence="7">
    <location>
        <begin position="50"/>
        <end position="69"/>
    </location>
</feature>
<dbReference type="InterPro" id="IPR012970">
    <property type="entry name" value="Lyase_8_alpha_N"/>
</dbReference>
<keyword evidence="5" id="KW-0456">Lyase</keyword>
<feature type="active site" evidence="6">
    <location>
        <position position="318"/>
    </location>
</feature>
<dbReference type="NCBIfam" id="NF033679">
    <property type="entry name" value="DNRLRE_dom"/>
    <property type="match status" value="1"/>
</dbReference>
<feature type="active site" evidence="6">
    <location>
        <position position="309"/>
    </location>
</feature>
<keyword evidence="7" id="KW-0812">Transmembrane</keyword>
<dbReference type="InterPro" id="IPR003159">
    <property type="entry name" value="Lyase_8_central_dom"/>
</dbReference>
<dbReference type="SUPFAM" id="SSF49863">
    <property type="entry name" value="Hyaluronate lyase-like, C-terminal domain"/>
    <property type="match status" value="1"/>
</dbReference>
<dbReference type="GO" id="GO:0030246">
    <property type="term" value="F:carbohydrate binding"/>
    <property type="evidence" value="ECO:0007669"/>
    <property type="project" value="InterPro"/>
</dbReference>
<dbReference type="SUPFAM" id="SSF48230">
    <property type="entry name" value="Chondroitin AC/alginate lyase"/>
    <property type="match status" value="1"/>
</dbReference>
<accession>A0A5R9GFU9</accession>
<comment type="subcellular location">
    <subcellularLocation>
        <location evidence="1">Secreted</location>
    </subcellularLocation>
</comment>
<dbReference type="Pfam" id="PF24517">
    <property type="entry name" value="CBM96"/>
    <property type="match status" value="1"/>
</dbReference>
<keyword evidence="7" id="KW-0472">Membrane</keyword>
<evidence type="ECO:0000313" key="14">
    <source>
        <dbReference type="Proteomes" id="UP000309676"/>
    </source>
</evidence>
<feature type="domain" description="Polysaccharide lyase family 8 central" evidence="8">
    <location>
        <begin position="456"/>
        <end position="714"/>
    </location>
</feature>
<dbReference type="InterPro" id="IPR038970">
    <property type="entry name" value="Lyase_8"/>
</dbReference>
<feature type="domain" description="Carbohydrate-binding module family 96" evidence="12">
    <location>
        <begin position="855"/>
        <end position="1012"/>
    </location>
</feature>
<keyword evidence="14" id="KW-1185">Reference proteome</keyword>
<feature type="domain" description="Polysaccharide lyase 8 N-terminal alpha-helical" evidence="10">
    <location>
        <begin position="86"/>
        <end position="412"/>
    </location>
</feature>
<dbReference type="Proteomes" id="UP000309676">
    <property type="component" value="Unassembled WGS sequence"/>
</dbReference>
<dbReference type="GO" id="GO:0005975">
    <property type="term" value="P:carbohydrate metabolic process"/>
    <property type="evidence" value="ECO:0007669"/>
    <property type="project" value="InterPro"/>
</dbReference>
<evidence type="ECO:0000256" key="5">
    <source>
        <dbReference type="ARBA" id="ARBA00023239"/>
    </source>
</evidence>
<dbReference type="Gene3D" id="2.60.40.680">
    <property type="match status" value="2"/>
</dbReference>
<dbReference type="PANTHER" id="PTHR38481:SF1">
    <property type="entry name" value="HYALURONATE LYASE"/>
    <property type="match status" value="1"/>
</dbReference>
<dbReference type="GO" id="GO:0016837">
    <property type="term" value="F:carbon-oxygen lyase activity, acting on polysaccharides"/>
    <property type="evidence" value="ECO:0007669"/>
    <property type="project" value="UniProtKB-ARBA"/>
</dbReference>
<dbReference type="Pfam" id="PF02884">
    <property type="entry name" value="Lyase_8_C"/>
    <property type="match status" value="1"/>
</dbReference>
<dbReference type="InterPro" id="IPR013320">
    <property type="entry name" value="ConA-like_dom_sf"/>
</dbReference>
<dbReference type="CDD" id="cd01083">
    <property type="entry name" value="GAG_Lyase"/>
    <property type="match status" value="1"/>
</dbReference>
<dbReference type="InterPro" id="IPR004103">
    <property type="entry name" value="Lyase_8_C"/>
</dbReference>
<feature type="domain" description="BT-1020-like structural beta-sandwich" evidence="11">
    <location>
        <begin position="1301"/>
        <end position="1402"/>
    </location>
</feature>
<keyword evidence="4" id="KW-0732">Signal</keyword>
<feature type="domain" description="BT-1020-like structural beta-sandwich" evidence="11">
    <location>
        <begin position="1628"/>
        <end position="1724"/>
    </location>
</feature>
<dbReference type="InterPro" id="IPR011071">
    <property type="entry name" value="Lyase_8-like_C"/>
</dbReference>
<protein>
    <submittedName>
        <fullName evidence="13">DNRLRE domain-containing protein</fullName>
    </submittedName>
</protein>
<dbReference type="InterPro" id="IPR058094">
    <property type="entry name" value="Ig-like_OmpL47-like"/>
</dbReference>
<evidence type="ECO:0000256" key="2">
    <source>
        <dbReference type="ARBA" id="ARBA00006699"/>
    </source>
</evidence>